<comment type="caution">
    <text evidence="1">The sequence shown here is derived from an EMBL/GenBank/DDBJ whole genome shotgun (WGS) entry which is preliminary data.</text>
</comment>
<organism evidence="1 2">
    <name type="scientific">Holdemanella biformis</name>
    <dbReference type="NCBI Taxonomy" id="1735"/>
    <lineage>
        <taxon>Bacteria</taxon>
        <taxon>Bacillati</taxon>
        <taxon>Bacillota</taxon>
        <taxon>Erysipelotrichia</taxon>
        <taxon>Erysipelotrichales</taxon>
        <taxon>Erysipelotrichaceae</taxon>
        <taxon>Holdemanella</taxon>
    </lineage>
</organism>
<sequence>MKYKLDKYELGCLIMCLNGTTFIEEERNQTKNNCLLRVIDIYDNMTTKQKKAIDLTDKEHTLAIECLALTSSFCIKREEMKYVDEISNVIHKLNG</sequence>
<name>A0A412JA02_9FIRM</name>
<proteinExistence type="predicted"/>
<dbReference type="Proteomes" id="UP000285274">
    <property type="component" value="Unassembled WGS sequence"/>
</dbReference>
<evidence type="ECO:0000313" key="2">
    <source>
        <dbReference type="Proteomes" id="UP000285274"/>
    </source>
</evidence>
<reference evidence="1 2" key="1">
    <citation type="submission" date="2018-08" db="EMBL/GenBank/DDBJ databases">
        <title>A genome reference for cultivated species of the human gut microbiota.</title>
        <authorList>
            <person name="Zou Y."/>
            <person name="Xue W."/>
            <person name="Luo G."/>
        </authorList>
    </citation>
    <scope>NUCLEOTIDE SEQUENCE [LARGE SCALE GENOMIC DNA]</scope>
    <source>
        <strain evidence="1 2">AF22-10AC</strain>
    </source>
</reference>
<dbReference type="RefSeq" id="WP_118318956.1">
    <property type="nucleotide sequence ID" value="NZ_QRVM01000003.1"/>
</dbReference>
<dbReference type="AlphaFoldDB" id="A0A412JA02"/>
<protein>
    <submittedName>
        <fullName evidence="1">Uncharacterized protein</fullName>
    </submittedName>
</protein>
<accession>A0A412JA02</accession>
<evidence type="ECO:0000313" key="1">
    <source>
        <dbReference type="EMBL" id="RGS49206.1"/>
    </source>
</evidence>
<dbReference type="EMBL" id="QRVM01000003">
    <property type="protein sequence ID" value="RGS49206.1"/>
    <property type="molecule type" value="Genomic_DNA"/>
</dbReference>
<gene>
    <name evidence="1" type="ORF">DWX92_01600</name>
</gene>